<dbReference type="AlphaFoldDB" id="K2NI88"/>
<dbReference type="EMBL" id="AHKC01015453">
    <property type="protein sequence ID" value="EKF28602.1"/>
    <property type="molecule type" value="Genomic_DNA"/>
</dbReference>
<keyword evidence="3" id="KW-1185">Reference proteome</keyword>
<feature type="non-terminal residue" evidence="2">
    <location>
        <position position="250"/>
    </location>
</feature>
<dbReference type="OrthoDB" id="251620at2759"/>
<keyword evidence="1" id="KW-0472">Membrane</keyword>
<feature type="transmembrane region" description="Helical" evidence="1">
    <location>
        <begin position="13"/>
        <end position="39"/>
    </location>
</feature>
<keyword evidence="1" id="KW-1133">Transmembrane helix</keyword>
<evidence type="ECO:0000313" key="3">
    <source>
        <dbReference type="Proteomes" id="UP000007350"/>
    </source>
</evidence>
<proteinExistence type="predicted"/>
<evidence type="ECO:0000256" key="1">
    <source>
        <dbReference type="SAM" id="Phobius"/>
    </source>
</evidence>
<comment type="caution">
    <text evidence="2">The sequence shown here is derived from an EMBL/GenBank/DDBJ whole genome shotgun (WGS) entry which is preliminary data.</text>
</comment>
<protein>
    <submittedName>
        <fullName evidence="2">Surface glycoprotein, putative</fullName>
    </submittedName>
</protein>
<accession>K2NI88</accession>
<reference evidence="2 3" key="1">
    <citation type="journal article" date="2012" name="BMC Genomics">
        <title>Comparative genomic analysis of human infective Trypanosoma cruzi lineages with the bat-restricted subspecies T. cruzi marinkellei.</title>
        <authorList>
            <person name="Franzen O."/>
            <person name="Talavera-Lopez C."/>
            <person name="Ochaya S."/>
            <person name="Butler C.E."/>
            <person name="Messenger L.A."/>
            <person name="Lewis M.D."/>
            <person name="Llewellyn M.S."/>
            <person name="Marinkelle C.J."/>
            <person name="Tyler K.M."/>
            <person name="Miles M.A."/>
            <person name="Andersson B."/>
        </authorList>
    </citation>
    <scope>NUCLEOTIDE SEQUENCE [LARGE SCALE GENOMIC DNA]</scope>
    <source>
        <strain evidence="2 3">B7</strain>
    </source>
</reference>
<gene>
    <name evidence="2" type="ORF">MOQ_007644</name>
</gene>
<name>K2NI88_TRYCR</name>
<organism evidence="2 3">
    <name type="scientific">Trypanosoma cruzi marinkellei</name>
    <dbReference type="NCBI Taxonomy" id="85056"/>
    <lineage>
        <taxon>Eukaryota</taxon>
        <taxon>Discoba</taxon>
        <taxon>Euglenozoa</taxon>
        <taxon>Kinetoplastea</taxon>
        <taxon>Metakinetoplastina</taxon>
        <taxon>Trypanosomatida</taxon>
        <taxon>Trypanosomatidae</taxon>
        <taxon>Trypanosoma</taxon>
        <taxon>Schizotrypanum</taxon>
    </lineage>
</organism>
<evidence type="ECO:0000313" key="2">
    <source>
        <dbReference type="EMBL" id="EKF28602.1"/>
    </source>
</evidence>
<keyword evidence="1" id="KW-0812">Transmembrane</keyword>
<sequence length="250" mass="27212">MCLFGIVDAVGDFFKSVVACACCLIIGGPALIIAGSILVSQQDKYKAFSDAVKQFNPTPLNAWTGTINDVPITVRRESLNVQGVNGATSVFAEAVVSVPQSSSSEFPVSVNVNTVTPFTRTVAFHVLRNSTYSCSSSDCKNGRDCQCRRDVRSFGDKCTARGGIFNAAPTWCEVGHICGDCLETVYLRRVYLVVREVGNGKYVEDTKLRSAMYPFGDLDNDYQPGIPSTVTLRLYSSKDPYIALQRLTRG</sequence>
<dbReference type="Proteomes" id="UP000007350">
    <property type="component" value="Unassembled WGS sequence"/>
</dbReference>